<protein>
    <recommendedName>
        <fullName evidence="15">Sensory neuron membrane protein 1</fullName>
    </recommendedName>
</protein>
<evidence type="ECO:0000256" key="10">
    <source>
        <dbReference type="ARBA" id="ARBA00023170"/>
    </source>
</evidence>
<evidence type="ECO:0000313" key="13">
    <source>
        <dbReference type="EMBL" id="KAJ8720090.1"/>
    </source>
</evidence>
<evidence type="ECO:0008006" key="15">
    <source>
        <dbReference type="Google" id="ProtNLM"/>
    </source>
</evidence>
<evidence type="ECO:0000256" key="2">
    <source>
        <dbReference type="ARBA" id="ARBA00010532"/>
    </source>
</evidence>
<dbReference type="PANTHER" id="PTHR11923:SF69">
    <property type="entry name" value="SENSORY NEURON MEMBRANE PROTEIN 1"/>
    <property type="match status" value="1"/>
</dbReference>
<evidence type="ECO:0000256" key="11">
    <source>
        <dbReference type="ARBA" id="ARBA00023180"/>
    </source>
</evidence>
<gene>
    <name evidence="13" type="ORF">PYW07_012133</name>
</gene>
<comment type="subcellular location">
    <subcellularLocation>
        <location evidence="1">Cell membrane</location>
        <topology evidence="1">Multi-pass membrane protein</topology>
    </subcellularLocation>
</comment>
<evidence type="ECO:0000256" key="5">
    <source>
        <dbReference type="ARBA" id="ARBA00022692"/>
    </source>
</evidence>
<dbReference type="PRINTS" id="PR01609">
    <property type="entry name" value="CD36FAMILY"/>
</dbReference>
<dbReference type="GO" id="GO:0005886">
    <property type="term" value="C:plasma membrane"/>
    <property type="evidence" value="ECO:0007669"/>
    <property type="project" value="UniProtKB-SubCell"/>
</dbReference>
<name>A0AAD8DSK1_MYTSE</name>
<keyword evidence="6" id="KW-0552">Olfaction</keyword>
<evidence type="ECO:0000256" key="12">
    <source>
        <dbReference type="SAM" id="Phobius"/>
    </source>
</evidence>
<keyword evidence="10" id="KW-0675">Receptor</keyword>
<keyword evidence="11" id="KW-0325">Glycoprotein</keyword>
<keyword evidence="9" id="KW-1015">Disulfide bond</keyword>
<dbReference type="Pfam" id="PF01130">
    <property type="entry name" value="CD36"/>
    <property type="match status" value="1"/>
</dbReference>
<organism evidence="13 14">
    <name type="scientific">Mythimna separata</name>
    <name type="common">Oriental armyworm</name>
    <name type="synonym">Pseudaletia separata</name>
    <dbReference type="NCBI Taxonomy" id="271217"/>
    <lineage>
        <taxon>Eukaryota</taxon>
        <taxon>Metazoa</taxon>
        <taxon>Ecdysozoa</taxon>
        <taxon>Arthropoda</taxon>
        <taxon>Hexapoda</taxon>
        <taxon>Insecta</taxon>
        <taxon>Pterygota</taxon>
        <taxon>Neoptera</taxon>
        <taxon>Endopterygota</taxon>
        <taxon>Lepidoptera</taxon>
        <taxon>Glossata</taxon>
        <taxon>Ditrysia</taxon>
        <taxon>Noctuoidea</taxon>
        <taxon>Noctuidae</taxon>
        <taxon>Noctuinae</taxon>
        <taxon>Hadenini</taxon>
        <taxon>Mythimna</taxon>
    </lineage>
</organism>
<evidence type="ECO:0000256" key="6">
    <source>
        <dbReference type="ARBA" id="ARBA00022725"/>
    </source>
</evidence>
<reference evidence="13" key="1">
    <citation type="submission" date="2023-03" db="EMBL/GenBank/DDBJ databases">
        <title>Chromosome-level genomes of two armyworms, Mythimna separata and Mythimna loreyi, provide insights into the biosynthesis and reception of sex pheromones.</title>
        <authorList>
            <person name="Zhao H."/>
        </authorList>
    </citation>
    <scope>NUCLEOTIDE SEQUENCE</scope>
    <source>
        <strain evidence="13">BeijingLab</strain>
        <tissue evidence="13">Pupa</tissue>
    </source>
</reference>
<feature type="transmembrane region" description="Helical" evidence="12">
    <location>
        <begin position="478"/>
        <end position="499"/>
    </location>
</feature>
<proteinExistence type="inferred from homology"/>
<dbReference type="GO" id="GO:0007608">
    <property type="term" value="P:sensory perception of smell"/>
    <property type="evidence" value="ECO:0007669"/>
    <property type="project" value="UniProtKB-KW"/>
</dbReference>
<evidence type="ECO:0000256" key="3">
    <source>
        <dbReference type="ARBA" id="ARBA00022475"/>
    </source>
</evidence>
<accession>A0AAD8DSK1</accession>
<dbReference type="AlphaFoldDB" id="A0AAD8DSK1"/>
<evidence type="ECO:0000256" key="7">
    <source>
        <dbReference type="ARBA" id="ARBA00022989"/>
    </source>
</evidence>
<dbReference type="InterPro" id="IPR002159">
    <property type="entry name" value="CD36_fam"/>
</dbReference>
<evidence type="ECO:0000256" key="4">
    <source>
        <dbReference type="ARBA" id="ARBA00022606"/>
    </source>
</evidence>
<evidence type="ECO:0000256" key="8">
    <source>
        <dbReference type="ARBA" id="ARBA00023136"/>
    </source>
</evidence>
<feature type="transmembrane region" description="Helical" evidence="12">
    <location>
        <begin position="27"/>
        <end position="50"/>
    </location>
</feature>
<evidence type="ECO:0000313" key="14">
    <source>
        <dbReference type="Proteomes" id="UP001231518"/>
    </source>
</evidence>
<evidence type="ECO:0000256" key="9">
    <source>
        <dbReference type="ARBA" id="ARBA00023157"/>
    </source>
</evidence>
<keyword evidence="8 12" id="KW-0472">Membrane</keyword>
<keyword evidence="3" id="KW-1003">Cell membrane</keyword>
<keyword evidence="4" id="KW-0716">Sensory transduction</keyword>
<keyword evidence="14" id="KW-1185">Reference proteome</keyword>
<dbReference type="EMBL" id="JARGEI010000014">
    <property type="protein sequence ID" value="KAJ8720090.1"/>
    <property type="molecule type" value="Genomic_DNA"/>
</dbReference>
<comment type="caution">
    <text evidence="13">The sequence shown here is derived from an EMBL/GenBank/DDBJ whole genome shotgun (WGS) entry which is preliminary data.</text>
</comment>
<keyword evidence="7 12" id="KW-1133">Transmembrane helix</keyword>
<dbReference type="GO" id="GO:0005737">
    <property type="term" value="C:cytoplasm"/>
    <property type="evidence" value="ECO:0007669"/>
    <property type="project" value="TreeGrafter"/>
</dbReference>
<keyword evidence="5 12" id="KW-0812">Transmembrane</keyword>
<comment type="similarity">
    <text evidence="2">Belongs to the CD36 family.</text>
</comment>
<dbReference type="Proteomes" id="UP001231518">
    <property type="component" value="Chromosome 3"/>
</dbReference>
<evidence type="ECO:0000256" key="1">
    <source>
        <dbReference type="ARBA" id="ARBA00004651"/>
    </source>
</evidence>
<dbReference type="GO" id="GO:0005044">
    <property type="term" value="F:scavenger receptor activity"/>
    <property type="evidence" value="ECO:0007669"/>
    <property type="project" value="TreeGrafter"/>
</dbReference>
<dbReference type="PANTHER" id="PTHR11923">
    <property type="entry name" value="SCAVENGER RECEPTOR CLASS B TYPE-1 SR-B1"/>
    <property type="match status" value="1"/>
</dbReference>
<sequence>MYSLQELLRASFEQCQPNMLLPKELKYSAIAGGVAVFGLIFGWVLFPVILKGQLKKEMALSKKTDVRKMWETIPFALEFKVYLFNYTNAEEVQKGAKPILKEIGPYHFDEWKEKVEIEDHEEDDTITYKKRDTFYFNPELSAPGLTGEEIVVMPHIFMLGMALTVNRDKPAMLNMVGKAMNGIFDNPPDIFMRVKALDILFRGIIINCARTEFAPKATCTALKKEGVSGLIIEPNNQFRFSIFGTRNNTIDPHIITVKRGIQNVMDVGQVVAVDGKPEQTIWKGACNEYQGTDGTVFPPFLTENDRIQSFSTDLCRSFKPWYQKKTSYRGIKTNRYIANIGNLAEDPELQCFCPDPDKCPPKGLMDLAPCIKAPMYASMPHYLESDPALLNNVKGLNPDINQHGIEIDFEPISGTPMVAKQRIQFNLQLLKTDKIDLFKDLSGDIVPLFWIEEGLALNKTFVNMLKHQLFIPKRVVGVLRWWMVSFGSLGAVIGIVYHFRDHIMRLAVSGDTKVSKVTPEEGQEQKDISVIGAQAQEPAKINI</sequence>